<dbReference type="PROSITE" id="PS00211">
    <property type="entry name" value="ABC_TRANSPORTER_1"/>
    <property type="match status" value="1"/>
</dbReference>
<dbReference type="RefSeq" id="WP_375357024.1">
    <property type="nucleotide sequence ID" value="NZ_JBHHMI010000019.1"/>
</dbReference>
<dbReference type="InterPro" id="IPR050093">
    <property type="entry name" value="ABC_SmlMolc_Importer"/>
</dbReference>
<keyword evidence="1" id="KW-0813">Transport</keyword>
<evidence type="ECO:0000256" key="2">
    <source>
        <dbReference type="ARBA" id="ARBA00022475"/>
    </source>
</evidence>
<dbReference type="SUPFAM" id="SSF50331">
    <property type="entry name" value="MOP-like"/>
    <property type="match status" value="1"/>
</dbReference>
<evidence type="ECO:0000259" key="8">
    <source>
        <dbReference type="PROSITE" id="PS50893"/>
    </source>
</evidence>
<dbReference type="InterPro" id="IPR008995">
    <property type="entry name" value="Mo/tungstate-bd_C_term_dom"/>
</dbReference>
<dbReference type="PROSITE" id="PS50893">
    <property type="entry name" value="ABC_TRANSPORTER_2"/>
    <property type="match status" value="1"/>
</dbReference>
<dbReference type="Pfam" id="PF00005">
    <property type="entry name" value="ABC_tran"/>
    <property type="match status" value="1"/>
</dbReference>
<dbReference type="PANTHER" id="PTHR42781:SF1">
    <property type="entry name" value="THIAMINE IMPORT ATP-BINDING PROTEIN THIQ"/>
    <property type="match status" value="1"/>
</dbReference>
<keyword evidence="2" id="KW-1003">Cell membrane</keyword>
<reference evidence="9 10" key="1">
    <citation type="submission" date="2024-09" db="EMBL/GenBank/DDBJ databases">
        <title>Paenibacillus zeirhizospherea sp. nov., isolated from surface of the maize (Zea mays) roots in a horticulture field, Hungary.</title>
        <authorList>
            <person name="Marton D."/>
            <person name="Farkas M."/>
            <person name="Bedics A."/>
            <person name="Toth E."/>
            <person name="Tancsics A."/>
            <person name="Boka K."/>
            <person name="Maroti G."/>
            <person name="Kriszt B."/>
            <person name="Cserhati M."/>
        </authorList>
    </citation>
    <scope>NUCLEOTIDE SEQUENCE [LARGE SCALE GENOMIC DNA]</scope>
    <source>
        <strain evidence="9 10">KCTC 33519</strain>
    </source>
</reference>
<evidence type="ECO:0000256" key="1">
    <source>
        <dbReference type="ARBA" id="ARBA00022448"/>
    </source>
</evidence>
<evidence type="ECO:0000256" key="4">
    <source>
        <dbReference type="ARBA" id="ARBA00022741"/>
    </source>
</evidence>
<evidence type="ECO:0000256" key="3">
    <source>
        <dbReference type="ARBA" id="ARBA00022519"/>
    </source>
</evidence>
<keyword evidence="10" id="KW-1185">Reference proteome</keyword>
<keyword evidence="3" id="KW-0997">Cell inner membrane</keyword>
<keyword evidence="6" id="KW-1278">Translocase</keyword>
<keyword evidence="5 9" id="KW-0067">ATP-binding</keyword>
<dbReference type="InterPro" id="IPR017871">
    <property type="entry name" value="ABC_transporter-like_CS"/>
</dbReference>
<keyword evidence="4" id="KW-0547">Nucleotide-binding</keyword>
<protein>
    <submittedName>
        <fullName evidence="9">ABC transporter ATP-binding protein</fullName>
    </submittedName>
</protein>
<evidence type="ECO:0000256" key="6">
    <source>
        <dbReference type="ARBA" id="ARBA00022967"/>
    </source>
</evidence>
<dbReference type="InterPro" id="IPR027417">
    <property type="entry name" value="P-loop_NTPase"/>
</dbReference>
<evidence type="ECO:0000256" key="7">
    <source>
        <dbReference type="ARBA" id="ARBA00023136"/>
    </source>
</evidence>
<dbReference type="InterPro" id="IPR003593">
    <property type="entry name" value="AAA+_ATPase"/>
</dbReference>
<accession>A0ABV5AX45</accession>
<dbReference type="EMBL" id="JBHHMI010000019">
    <property type="protein sequence ID" value="MFB5268753.1"/>
    <property type="molecule type" value="Genomic_DNA"/>
</dbReference>
<dbReference type="SMART" id="SM00382">
    <property type="entry name" value="AAA"/>
    <property type="match status" value="1"/>
</dbReference>
<dbReference type="Gene3D" id="2.40.50.100">
    <property type="match status" value="1"/>
</dbReference>
<dbReference type="Proteomes" id="UP001580346">
    <property type="component" value="Unassembled WGS sequence"/>
</dbReference>
<dbReference type="GO" id="GO:0005524">
    <property type="term" value="F:ATP binding"/>
    <property type="evidence" value="ECO:0007669"/>
    <property type="project" value="UniProtKB-KW"/>
</dbReference>
<organism evidence="9 10">
    <name type="scientific">Paenibacillus enshidis</name>
    <dbReference type="NCBI Taxonomy" id="1458439"/>
    <lineage>
        <taxon>Bacteria</taxon>
        <taxon>Bacillati</taxon>
        <taxon>Bacillota</taxon>
        <taxon>Bacilli</taxon>
        <taxon>Bacillales</taxon>
        <taxon>Paenibacillaceae</taxon>
        <taxon>Paenibacillus</taxon>
    </lineage>
</organism>
<proteinExistence type="predicted"/>
<dbReference type="Pfam" id="PF08402">
    <property type="entry name" value="TOBE_2"/>
    <property type="match status" value="1"/>
</dbReference>
<evidence type="ECO:0000256" key="5">
    <source>
        <dbReference type="ARBA" id="ARBA00022840"/>
    </source>
</evidence>
<dbReference type="InterPro" id="IPR003439">
    <property type="entry name" value="ABC_transporter-like_ATP-bd"/>
</dbReference>
<dbReference type="InterPro" id="IPR013611">
    <property type="entry name" value="Transp-assoc_OB_typ2"/>
</dbReference>
<dbReference type="PANTHER" id="PTHR42781">
    <property type="entry name" value="SPERMIDINE/PUTRESCINE IMPORT ATP-BINDING PROTEIN POTA"/>
    <property type="match status" value="1"/>
</dbReference>
<evidence type="ECO:0000313" key="10">
    <source>
        <dbReference type="Proteomes" id="UP001580346"/>
    </source>
</evidence>
<name>A0ABV5AX45_9BACL</name>
<evidence type="ECO:0000313" key="9">
    <source>
        <dbReference type="EMBL" id="MFB5268753.1"/>
    </source>
</evidence>
<dbReference type="Gene3D" id="3.40.50.300">
    <property type="entry name" value="P-loop containing nucleotide triphosphate hydrolases"/>
    <property type="match status" value="1"/>
</dbReference>
<dbReference type="SUPFAM" id="SSF52540">
    <property type="entry name" value="P-loop containing nucleoside triphosphate hydrolases"/>
    <property type="match status" value="1"/>
</dbReference>
<feature type="domain" description="ABC transporter" evidence="8">
    <location>
        <begin position="7"/>
        <end position="238"/>
    </location>
</feature>
<gene>
    <name evidence="9" type="ORF">ACE41H_18480</name>
</gene>
<keyword evidence="7" id="KW-0472">Membrane</keyword>
<sequence length="350" mass="39241">MMGKPYIHIHEVHKTYPDGTKALEPIHLEIRHGEVLVLLGPSGCGKSTLLRMIAGLEQTSGGSITVNGEEISHLPPEKRDIGLVFQQYALFPTMTVAQNIAFGMKLRKKSKQEIQKKVQDMLELMNLQELKDRKPAQLSGGQQQRAAVARALATEPKILLMDEPLTALDAKLKEYLRIELAQLFRKLNITTVYVTHDQVEAMATADRIAVMDKGVIRQIGTPKEIYHQPKSPFVAQFVGQVNRLKGQAVRTKEGWSVHFGFALSPYHGTRDIEEGEEVEAFLRPEDISVEVSSGTGFPVRIRDSIFLGERYRVIAEAAGQKLLLDVPNDIQLNEGDQVQLQLQHHKLIYT</sequence>
<comment type="caution">
    <text evidence="9">The sequence shown here is derived from an EMBL/GenBank/DDBJ whole genome shotgun (WGS) entry which is preliminary data.</text>
</comment>